<keyword evidence="3" id="KW-1185">Reference proteome</keyword>
<dbReference type="Proteomes" id="UP000299102">
    <property type="component" value="Unassembled WGS sequence"/>
</dbReference>
<dbReference type="EMBL" id="BGZK01001867">
    <property type="protein sequence ID" value="GBP87531.1"/>
    <property type="molecule type" value="Genomic_DNA"/>
</dbReference>
<evidence type="ECO:0000313" key="3">
    <source>
        <dbReference type="Proteomes" id="UP000299102"/>
    </source>
</evidence>
<protein>
    <submittedName>
        <fullName evidence="2">Uncharacterized protein</fullName>
    </submittedName>
</protein>
<name>A0A4C1ZFC2_EUMVA</name>
<proteinExistence type="predicted"/>
<organism evidence="2 3">
    <name type="scientific">Eumeta variegata</name>
    <name type="common">Bagworm moth</name>
    <name type="synonym">Eumeta japonica</name>
    <dbReference type="NCBI Taxonomy" id="151549"/>
    <lineage>
        <taxon>Eukaryota</taxon>
        <taxon>Metazoa</taxon>
        <taxon>Ecdysozoa</taxon>
        <taxon>Arthropoda</taxon>
        <taxon>Hexapoda</taxon>
        <taxon>Insecta</taxon>
        <taxon>Pterygota</taxon>
        <taxon>Neoptera</taxon>
        <taxon>Endopterygota</taxon>
        <taxon>Lepidoptera</taxon>
        <taxon>Glossata</taxon>
        <taxon>Ditrysia</taxon>
        <taxon>Tineoidea</taxon>
        <taxon>Psychidae</taxon>
        <taxon>Oiketicinae</taxon>
        <taxon>Eumeta</taxon>
    </lineage>
</organism>
<sequence>MNNKKGRVIDNAPSGAESGARRVVHGTSVKYSEEKHRSWMKKLSRPNPYRRGGVEKSMSYQFASPLPAPGGEIRPDRVRPDRYFICAPSVSRFVPRVFI</sequence>
<accession>A0A4C1ZFC2</accession>
<feature type="region of interest" description="Disordered" evidence="1">
    <location>
        <begin position="1"/>
        <end position="56"/>
    </location>
</feature>
<evidence type="ECO:0000256" key="1">
    <source>
        <dbReference type="SAM" id="MobiDB-lite"/>
    </source>
</evidence>
<gene>
    <name evidence="2" type="ORF">EVAR_57240_1</name>
</gene>
<evidence type="ECO:0000313" key="2">
    <source>
        <dbReference type="EMBL" id="GBP87531.1"/>
    </source>
</evidence>
<reference evidence="2 3" key="1">
    <citation type="journal article" date="2019" name="Commun. Biol.">
        <title>The bagworm genome reveals a unique fibroin gene that provides high tensile strength.</title>
        <authorList>
            <person name="Kono N."/>
            <person name="Nakamura H."/>
            <person name="Ohtoshi R."/>
            <person name="Tomita M."/>
            <person name="Numata K."/>
            <person name="Arakawa K."/>
        </authorList>
    </citation>
    <scope>NUCLEOTIDE SEQUENCE [LARGE SCALE GENOMIC DNA]</scope>
</reference>
<dbReference type="AlphaFoldDB" id="A0A4C1ZFC2"/>
<comment type="caution">
    <text evidence="2">The sequence shown here is derived from an EMBL/GenBank/DDBJ whole genome shotgun (WGS) entry which is preliminary data.</text>
</comment>